<proteinExistence type="predicted"/>
<sequence>MNEIISIIPPFNDEPYDHYLALDICHENRPTSEEVINEIRYYMYGNSYLVQVKRFEELPELTYNFTPITKSTTKTQLARLLAEKNNSGIENEQLRQQITRNE</sequence>
<evidence type="ECO:0000313" key="2">
    <source>
        <dbReference type="Proteomes" id="UP000265703"/>
    </source>
</evidence>
<keyword evidence="2" id="KW-1185">Reference proteome</keyword>
<protein>
    <submittedName>
        <fullName evidence="1">Uncharacterized protein</fullName>
    </submittedName>
</protein>
<comment type="caution">
    <text evidence="1">The sequence shown here is derived from an EMBL/GenBank/DDBJ whole genome shotgun (WGS) entry which is preliminary data.</text>
</comment>
<evidence type="ECO:0000313" key="1">
    <source>
        <dbReference type="EMBL" id="RIA90057.1"/>
    </source>
</evidence>
<accession>A0A397T1V5</accession>
<dbReference type="Proteomes" id="UP000265703">
    <property type="component" value="Unassembled WGS sequence"/>
</dbReference>
<name>A0A397T1V5_9GLOM</name>
<dbReference type="EMBL" id="QKYT01000194">
    <property type="protein sequence ID" value="RIA90057.1"/>
    <property type="molecule type" value="Genomic_DNA"/>
</dbReference>
<dbReference type="AlphaFoldDB" id="A0A397T1V5"/>
<organism evidence="1 2">
    <name type="scientific">Glomus cerebriforme</name>
    <dbReference type="NCBI Taxonomy" id="658196"/>
    <lineage>
        <taxon>Eukaryota</taxon>
        <taxon>Fungi</taxon>
        <taxon>Fungi incertae sedis</taxon>
        <taxon>Mucoromycota</taxon>
        <taxon>Glomeromycotina</taxon>
        <taxon>Glomeromycetes</taxon>
        <taxon>Glomerales</taxon>
        <taxon>Glomeraceae</taxon>
        <taxon>Glomus</taxon>
    </lineage>
</organism>
<gene>
    <name evidence="1" type="ORF">C1645_823908</name>
</gene>
<reference evidence="1 2" key="1">
    <citation type="submission" date="2018-06" db="EMBL/GenBank/DDBJ databases">
        <title>Comparative genomics reveals the genomic features of Rhizophagus irregularis, R. cerebriforme, R. diaphanum and Gigaspora rosea, and their symbiotic lifestyle signature.</title>
        <authorList>
            <person name="Morin E."/>
            <person name="San Clemente H."/>
            <person name="Chen E.C.H."/>
            <person name="De La Providencia I."/>
            <person name="Hainaut M."/>
            <person name="Kuo A."/>
            <person name="Kohler A."/>
            <person name="Murat C."/>
            <person name="Tang N."/>
            <person name="Roy S."/>
            <person name="Loubradou J."/>
            <person name="Henrissat B."/>
            <person name="Grigoriev I.V."/>
            <person name="Corradi N."/>
            <person name="Roux C."/>
            <person name="Martin F.M."/>
        </authorList>
    </citation>
    <scope>NUCLEOTIDE SEQUENCE [LARGE SCALE GENOMIC DNA]</scope>
    <source>
        <strain evidence="1 2">DAOM 227022</strain>
    </source>
</reference>